<dbReference type="CDD" id="cd00090">
    <property type="entry name" value="HTH_ARSR"/>
    <property type="match status" value="1"/>
</dbReference>
<gene>
    <name evidence="1" type="ORF">CVS27_11770</name>
</gene>
<organism evidence="1 2">
    <name type="scientific">Arthrobacter glacialis</name>
    <dbReference type="NCBI Taxonomy" id="1664"/>
    <lineage>
        <taxon>Bacteria</taxon>
        <taxon>Bacillati</taxon>
        <taxon>Actinomycetota</taxon>
        <taxon>Actinomycetes</taxon>
        <taxon>Micrococcales</taxon>
        <taxon>Micrococcaceae</taxon>
        <taxon>Arthrobacter</taxon>
    </lineage>
</organism>
<sequence length="89" mass="9640">MEPSILMNLPRSRILHMLVTHGPAPAPDISDALSLSAATVNRELEQLTRAGFVSASVAIPGNFDSIYASDAPQIFQEMTRVCQFLGLEL</sequence>
<dbReference type="EMBL" id="PPXC01000008">
    <property type="protein sequence ID" value="POH73192.1"/>
    <property type="molecule type" value="Genomic_DNA"/>
</dbReference>
<evidence type="ECO:0000313" key="1">
    <source>
        <dbReference type="EMBL" id="POH73192.1"/>
    </source>
</evidence>
<dbReference type="InterPro" id="IPR011991">
    <property type="entry name" value="ArsR-like_HTH"/>
</dbReference>
<dbReference type="SUPFAM" id="SSF46785">
    <property type="entry name" value="Winged helix' DNA-binding domain"/>
    <property type="match status" value="1"/>
</dbReference>
<protein>
    <recommendedName>
        <fullName evidence="3">ArsR family transcriptional regulator</fullName>
    </recommendedName>
</protein>
<evidence type="ECO:0008006" key="3">
    <source>
        <dbReference type="Google" id="ProtNLM"/>
    </source>
</evidence>
<reference evidence="1 2" key="1">
    <citation type="submission" date="2018-01" db="EMBL/GenBank/DDBJ databases">
        <title>Arthrobacter sp. nov., from glaciers in China.</title>
        <authorList>
            <person name="Liu Q."/>
            <person name="Xin Y.-H."/>
        </authorList>
    </citation>
    <scope>NUCLEOTIDE SEQUENCE [LARGE SCALE GENOMIC DNA]</scope>
    <source>
        <strain evidence="1 2">HLT2-12-2</strain>
    </source>
</reference>
<keyword evidence="2" id="KW-1185">Reference proteome</keyword>
<dbReference type="Gene3D" id="1.10.10.10">
    <property type="entry name" value="Winged helix-like DNA-binding domain superfamily/Winged helix DNA-binding domain"/>
    <property type="match status" value="1"/>
</dbReference>
<proteinExistence type="predicted"/>
<evidence type="ECO:0000313" key="2">
    <source>
        <dbReference type="Proteomes" id="UP000237061"/>
    </source>
</evidence>
<comment type="caution">
    <text evidence="1">The sequence shown here is derived from an EMBL/GenBank/DDBJ whole genome shotgun (WGS) entry which is preliminary data.</text>
</comment>
<dbReference type="InterPro" id="IPR036388">
    <property type="entry name" value="WH-like_DNA-bd_sf"/>
</dbReference>
<dbReference type="Pfam" id="PF12840">
    <property type="entry name" value="HTH_20"/>
    <property type="match status" value="1"/>
</dbReference>
<name>A0A2S3ZW65_ARTGL</name>
<dbReference type="Proteomes" id="UP000237061">
    <property type="component" value="Unassembled WGS sequence"/>
</dbReference>
<accession>A0A2S3ZW65</accession>
<dbReference type="InterPro" id="IPR036390">
    <property type="entry name" value="WH_DNA-bd_sf"/>
</dbReference>
<dbReference type="AlphaFoldDB" id="A0A2S3ZW65"/>